<protein>
    <submittedName>
        <fullName evidence="5">Cell division protein ZapE</fullName>
    </submittedName>
</protein>
<dbReference type="AlphaFoldDB" id="A0A5A7NQL1"/>
<gene>
    <name evidence="5" type="ORF">NCCP1664_06050</name>
</gene>
<dbReference type="Pfam" id="PF03969">
    <property type="entry name" value="AFG1_ATPase"/>
    <property type="match status" value="1"/>
</dbReference>
<dbReference type="InterPro" id="IPR003593">
    <property type="entry name" value="AAA+_ATPase"/>
</dbReference>
<dbReference type="RefSeq" id="WP_172627272.1">
    <property type="nucleotide sequence ID" value="NZ_BKDJ01000002.1"/>
</dbReference>
<feature type="domain" description="AAA+ ATPase" evidence="4">
    <location>
        <begin position="78"/>
        <end position="259"/>
    </location>
</feature>
<evidence type="ECO:0000256" key="1">
    <source>
        <dbReference type="ARBA" id="ARBA00022741"/>
    </source>
</evidence>
<dbReference type="GO" id="GO:0032153">
    <property type="term" value="C:cell division site"/>
    <property type="evidence" value="ECO:0007669"/>
    <property type="project" value="TreeGrafter"/>
</dbReference>
<keyword evidence="2" id="KW-0067">ATP-binding</keyword>
<dbReference type="Proteomes" id="UP000325307">
    <property type="component" value="Unassembled WGS sequence"/>
</dbReference>
<evidence type="ECO:0000313" key="6">
    <source>
        <dbReference type="Proteomes" id="UP000325307"/>
    </source>
</evidence>
<accession>A0A5A7NQL1</accession>
<dbReference type="GO" id="GO:0016887">
    <property type="term" value="F:ATP hydrolysis activity"/>
    <property type="evidence" value="ECO:0007669"/>
    <property type="project" value="InterPro"/>
</dbReference>
<dbReference type="Gene3D" id="3.40.50.300">
    <property type="entry name" value="P-loop containing nucleotide triphosphate hydrolases"/>
    <property type="match status" value="1"/>
</dbReference>
<dbReference type="NCBIfam" id="NF040713">
    <property type="entry name" value="ZapE"/>
    <property type="match status" value="1"/>
</dbReference>
<keyword evidence="5" id="KW-0131">Cell cycle</keyword>
<dbReference type="SMART" id="SM00382">
    <property type="entry name" value="AAA"/>
    <property type="match status" value="1"/>
</dbReference>
<evidence type="ECO:0000256" key="3">
    <source>
        <dbReference type="SAM" id="MobiDB-lite"/>
    </source>
</evidence>
<comment type="caution">
    <text evidence="5">The sequence shown here is derived from an EMBL/GenBank/DDBJ whole genome shotgun (WGS) entry which is preliminary data.</text>
</comment>
<dbReference type="PANTHER" id="PTHR12169:SF6">
    <property type="entry name" value="AFG1-LIKE ATPASE"/>
    <property type="match status" value="1"/>
</dbReference>
<dbReference type="GO" id="GO:0005737">
    <property type="term" value="C:cytoplasm"/>
    <property type="evidence" value="ECO:0007669"/>
    <property type="project" value="TreeGrafter"/>
</dbReference>
<dbReference type="PANTHER" id="PTHR12169">
    <property type="entry name" value="ATPASE N2B"/>
    <property type="match status" value="1"/>
</dbReference>
<evidence type="ECO:0000256" key="2">
    <source>
        <dbReference type="ARBA" id="ARBA00022840"/>
    </source>
</evidence>
<keyword evidence="1" id="KW-0547">Nucleotide-binding</keyword>
<dbReference type="GO" id="GO:0005524">
    <property type="term" value="F:ATP binding"/>
    <property type="evidence" value="ECO:0007669"/>
    <property type="project" value="UniProtKB-KW"/>
</dbReference>
<name>A0A5A7NQL1_9MICC</name>
<organism evidence="5 6">
    <name type="scientific">Zafaria cholistanensis</name>
    <dbReference type="NCBI Taxonomy" id="1682741"/>
    <lineage>
        <taxon>Bacteria</taxon>
        <taxon>Bacillati</taxon>
        <taxon>Actinomycetota</taxon>
        <taxon>Actinomycetes</taxon>
        <taxon>Micrococcales</taxon>
        <taxon>Micrococcaceae</taxon>
        <taxon>Zafaria</taxon>
    </lineage>
</organism>
<dbReference type="InterPro" id="IPR027417">
    <property type="entry name" value="P-loop_NTPase"/>
</dbReference>
<reference evidence="5 6" key="1">
    <citation type="submission" date="2019-09" db="EMBL/GenBank/DDBJ databases">
        <title>Arthrobacter zafarii sp. nov., a moderately thermotolerant and halotolerant actinobacterium isolated from Cholistan desert soil of Pakistan.</title>
        <authorList>
            <person name="Amin A."/>
            <person name="Ahmed I."/>
            <person name="Khalid N."/>
            <person name="Schumann P."/>
            <person name="Busse H.J."/>
            <person name="Khan I.U."/>
            <person name="Li S."/>
            <person name="Li W.J."/>
        </authorList>
    </citation>
    <scope>NUCLEOTIDE SEQUENCE [LARGE SCALE GENOMIC DNA]</scope>
    <source>
        <strain evidence="5 6">NCCP-1664</strain>
    </source>
</reference>
<dbReference type="GO" id="GO:0051301">
    <property type="term" value="P:cell division"/>
    <property type="evidence" value="ECO:0007669"/>
    <property type="project" value="UniProtKB-KW"/>
</dbReference>
<feature type="region of interest" description="Disordered" evidence="3">
    <location>
        <begin position="139"/>
        <end position="174"/>
    </location>
</feature>
<proteinExistence type="predicted"/>
<keyword evidence="6" id="KW-1185">Reference proteome</keyword>
<evidence type="ECO:0000259" key="4">
    <source>
        <dbReference type="SMART" id="SM00382"/>
    </source>
</evidence>
<evidence type="ECO:0000313" key="5">
    <source>
        <dbReference type="EMBL" id="GER22108.1"/>
    </source>
</evidence>
<feature type="region of interest" description="Disordered" evidence="3">
    <location>
        <begin position="1"/>
        <end position="28"/>
    </location>
</feature>
<feature type="compositionally biased region" description="Low complexity" evidence="3">
    <location>
        <begin position="161"/>
        <end position="174"/>
    </location>
</feature>
<sequence>MSSAPPPAFASAPRQGPAGIGPLRTGRGRNRPARLLEAVQEAAAAQGLVLDAGQLHVAGALAGSAARALARRTPAAAPGEHLYVWGPPGRGKSWLMDSVCNSLAGAPVRRVHFHGFFRELHARTHRASQDRIAARRHATAAHATGVPPAVGAPESARTQRQAGPAAQTPASASGSAAGAQGAAIAEALDGMLGGARILFFDEFHVHDPGDGMLVTRALREIFARGILLVVTSNYAPQDLLPDPMFHHLFEPAIGLITERMSVLELAGPVDYRTLRPSNPVAGYAAGHLLVPGTAGQLASAGLEEPAPSEEALVKPTTHAFTARRATGGQLWFRFADLCEAPSATSDYLALAAAHRHWVLGSIPALKDASPSGWRRFANLVDVLYDQDVRLDLIGAGDIEPARALGHPVDASRLASRLAALRRN</sequence>
<dbReference type="SUPFAM" id="SSF52540">
    <property type="entry name" value="P-loop containing nucleoside triphosphate hydrolases"/>
    <property type="match status" value="1"/>
</dbReference>
<dbReference type="InterPro" id="IPR005654">
    <property type="entry name" value="ATPase_AFG1-like"/>
</dbReference>
<keyword evidence="5" id="KW-0132">Cell division</keyword>
<dbReference type="EMBL" id="BKDJ01000002">
    <property type="protein sequence ID" value="GER22108.1"/>
    <property type="molecule type" value="Genomic_DNA"/>
</dbReference>